<feature type="coiled-coil region" evidence="5">
    <location>
        <begin position="795"/>
        <end position="822"/>
    </location>
</feature>
<evidence type="ECO:0000256" key="7">
    <source>
        <dbReference type="SAM" id="SignalP"/>
    </source>
</evidence>
<dbReference type="Gene3D" id="3.40.50.1820">
    <property type="entry name" value="alpha/beta hydrolase"/>
    <property type="match status" value="1"/>
</dbReference>
<evidence type="ECO:0000313" key="10">
    <source>
        <dbReference type="Proteomes" id="UP001168821"/>
    </source>
</evidence>
<evidence type="ECO:0000256" key="5">
    <source>
        <dbReference type="SAM" id="Coils"/>
    </source>
</evidence>
<dbReference type="EMBL" id="JALNTZ010000008">
    <property type="protein sequence ID" value="KAJ3642779.1"/>
    <property type="molecule type" value="Genomic_DNA"/>
</dbReference>
<keyword evidence="10" id="KW-1185">Reference proteome</keyword>
<dbReference type="PANTHER" id="PTHR11610:SF173">
    <property type="entry name" value="LIPASE DOMAIN-CONTAINING PROTEIN-RELATED"/>
    <property type="match status" value="1"/>
</dbReference>
<dbReference type="Proteomes" id="UP001168821">
    <property type="component" value="Unassembled WGS sequence"/>
</dbReference>
<evidence type="ECO:0000256" key="4">
    <source>
        <dbReference type="RuleBase" id="RU004262"/>
    </source>
</evidence>
<protein>
    <recommendedName>
        <fullName evidence="8">Lipase domain-containing protein</fullName>
    </recommendedName>
</protein>
<dbReference type="InterPro" id="IPR029058">
    <property type="entry name" value="AB_hydrolase_fold"/>
</dbReference>
<gene>
    <name evidence="9" type="ORF">Zmor_025534</name>
</gene>
<dbReference type="GO" id="GO:0016298">
    <property type="term" value="F:lipase activity"/>
    <property type="evidence" value="ECO:0007669"/>
    <property type="project" value="InterPro"/>
</dbReference>
<feature type="signal peptide" evidence="7">
    <location>
        <begin position="1"/>
        <end position="23"/>
    </location>
</feature>
<dbReference type="AlphaFoldDB" id="A0AA38HX30"/>
<dbReference type="PANTHER" id="PTHR11610">
    <property type="entry name" value="LIPASE"/>
    <property type="match status" value="1"/>
</dbReference>
<evidence type="ECO:0000313" key="9">
    <source>
        <dbReference type="EMBL" id="KAJ3642779.1"/>
    </source>
</evidence>
<dbReference type="GO" id="GO:0005615">
    <property type="term" value="C:extracellular space"/>
    <property type="evidence" value="ECO:0007669"/>
    <property type="project" value="TreeGrafter"/>
</dbReference>
<feature type="domain" description="Lipase" evidence="8">
    <location>
        <begin position="61"/>
        <end position="304"/>
    </location>
</feature>
<accession>A0AA38HX30</accession>
<feature type="compositionally biased region" description="Pro residues" evidence="6">
    <location>
        <begin position="352"/>
        <end position="361"/>
    </location>
</feature>
<evidence type="ECO:0000256" key="3">
    <source>
        <dbReference type="ARBA" id="ARBA00022525"/>
    </source>
</evidence>
<proteinExistence type="inferred from homology"/>
<reference evidence="9" key="1">
    <citation type="journal article" date="2023" name="G3 (Bethesda)">
        <title>Whole genome assemblies of Zophobas morio and Tenebrio molitor.</title>
        <authorList>
            <person name="Kaur S."/>
            <person name="Stinson S.A."/>
            <person name="diCenzo G.C."/>
        </authorList>
    </citation>
    <scope>NUCLEOTIDE SEQUENCE</scope>
    <source>
        <strain evidence="9">QUZm001</strain>
    </source>
</reference>
<evidence type="ECO:0000256" key="1">
    <source>
        <dbReference type="ARBA" id="ARBA00004613"/>
    </source>
</evidence>
<evidence type="ECO:0000256" key="6">
    <source>
        <dbReference type="SAM" id="MobiDB-lite"/>
    </source>
</evidence>
<keyword evidence="3" id="KW-0964">Secreted</keyword>
<dbReference type="GO" id="GO:0016042">
    <property type="term" value="P:lipid catabolic process"/>
    <property type="evidence" value="ECO:0007669"/>
    <property type="project" value="TreeGrafter"/>
</dbReference>
<evidence type="ECO:0000259" key="8">
    <source>
        <dbReference type="Pfam" id="PF00151"/>
    </source>
</evidence>
<comment type="similarity">
    <text evidence="2 4">Belongs to the AB hydrolase superfamily. Lipase family.</text>
</comment>
<sequence>MINLRYLMLVVVVTIIGEFNCDAQLLQRSRFRRLNKPSGLKLKQRLQEKLNQYRQRTIQTICYDPVGCFELPHKRSPLQKIPENPDTLNTKFFLFTRETNFSNPEIIRYDDEGKSLNNSRFNYSLPLKMIIHGYMGKWNDVGTLIGANTYLKIYDCNMILMDWSVGARGPQYTMAAANTEVVGRQLGMLLLKMVENGLKPEDIHLLGFSLGAHVAGASSEVLKKKDHLIGRITGLDAASPLFRNNHLREKHKKLDKEDAHFVDVIHTDSSPSITDGFGLWQPIGHVDFFPNGGQEQPGCTDTRQSIVRGKQQETQTQQHPQTDLWPDEICRLEREYAPTKRAKPVAETTKPLSPPTGPDRSPPASACHDDAAQGAAETPLPLGPTTKALTLTYSKSRPKKLNKLYPKPQHQHIAKDYGSRLSRHAILAAGYLLRKNIVGNMGKIKKKPFFKNTEEKIKKLKNHIAVAKELQQRRGAPVTQQLKNEAHTMRKLRMTPAQYIRTTKYRVELLENRLRERYRFNEQPSIKAIRKPSKPTSELDWKKTEDFYRKLYSPTAEQQSPWFEEWLNKINGKTNADRPNADVDMPNLREHLEHALRFTAPWKAPGPDEIPTALYKIFKTAKNYLFCHVEDTIEGRYRMTREDVQAQNRRRPRPQQLQTDFVPHIPQPPNRPRRLLRLHIPADNQNVKDIDAILNEALIKINANIKTPARRHKASKHAILAAGFLLRLTLCVNIGKSRRKPSYKPTESKIQKLQEHVENARELQNLATDGGIPHHLKTEREQMRKLKMFRPNQYIKATEDRIELLSDELQKQKERHQILKDRHHFQERPSMRTIHPNPPSNNLDPGATKTFFQRLYQPAPVTEHPWADNWLNEVKNASTPTQPYQRDLVEAKINVALKYTAPWKTPGPDMVPTALYKYLPSAKRYLTSFICRAVEGDYKLTKEDVEGNLVLIHKKGDATDPANYRPIALLNVDYKLLTKTVLELLRDAIPPTLIPKQQLARRCEWHPTRSSDR</sequence>
<feature type="chain" id="PRO_5041236378" description="Lipase domain-containing protein" evidence="7">
    <location>
        <begin position="24"/>
        <end position="1013"/>
    </location>
</feature>
<dbReference type="SUPFAM" id="SSF53474">
    <property type="entry name" value="alpha/beta-Hydrolases"/>
    <property type="match status" value="1"/>
</dbReference>
<feature type="region of interest" description="Disordered" evidence="6">
    <location>
        <begin position="642"/>
        <end position="670"/>
    </location>
</feature>
<dbReference type="InterPro" id="IPR000734">
    <property type="entry name" value="TAG_lipase"/>
</dbReference>
<feature type="region of interest" description="Disordered" evidence="6">
    <location>
        <begin position="336"/>
        <end position="386"/>
    </location>
</feature>
<dbReference type="Pfam" id="PF00151">
    <property type="entry name" value="Lipase"/>
    <property type="match status" value="1"/>
</dbReference>
<evidence type="ECO:0000256" key="2">
    <source>
        <dbReference type="ARBA" id="ARBA00010701"/>
    </source>
</evidence>
<organism evidence="9 10">
    <name type="scientific">Zophobas morio</name>
    <dbReference type="NCBI Taxonomy" id="2755281"/>
    <lineage>
        <taxon>Eukaryota</taxon>
        <taxon>Metazoa</taxon>
        <taxon>Ecdysozoa</taxon>
        <taxon>Arthropoda</taxon>
        <taxon>Hexapoda</taxon>
        <taxon>Insecta</taxon>
        <taxon>Pterygota</taxon>
        <taxon>Neoptera</taxon>
        <taxon>Endopterygota</taxon>
        <taxon>Coleoptera</taxon>
        <taxon>Polyphaga</taxon>
        <taxon>Cucujiformia</taxon>
        <taxon>Tenebrionidae</taxon>
        <taxon>Zophobas</taxon>
    </lineage>
</organism>
<name>A0AA38HX30_9CUCU</name>
<comment type="caution">
    <text evidence="9">The sequence shown here is derived from an EMBL/GenBank/DDBJ whole genome shotgun (WGS) entry which is preliminary data.</text>
</comment>
<keyword evidence="7" id="KW-0732">Signal</keyword>
<comment type="subcellular location">
    <subcellularLocation>
        <location evidence="1">Secreted</location>
    </subcellularLocation>
</comment>
<dbReference type="PRINTS" id="PR00821">
    <property type="entry name" value="TAGLIPASE"/>
</dbReference>
<keyword evidence="5" id="KW-0175">Coiled coil</keyword>
<dbReference type="InterPro" id="IPR013818">
    <property type="entry name" value="Lipase"/>
</dbReference>